<keyword evidence="1" id="KW-1133">Transmembrane helix</keyword>
<feature type="transmembrane region" description="Helical" evidence="1">
    <location>
        <begin position="60"/>
        <end position="79"/>
    </location>
</feature>
<dbReference type="STRING" id="1131292.BCR24_05860"/>
<evidence type="ECO:0000313" key="2">
    <source>
        <dbReference type="EMBL" id="OEG21808.1"/>
    </source>
</evidence>
<dbReference type="AlphaFoldDB" id="A0A1E5HA35"/>
<dbReference type="RefSeq" id="WP_069640792.1">
    <property type="nucleotide sequence ID" value="NZ_JAFBEZ010000004.1"/>
</dbReference>
<keyword evidence="1" id="KW-0472">Membrane</keyword>
<evidence type="ECO:0000256" key="1">
    <source>
        <dbReference type="SAM" id="Phobius"/>
    </source>
</evidence>
<proteinExistence type="predicted"/>
<dbReference type="OrthoDB" id="2193789at2"/>
<dbReference type="Proteomes" id="UP000094469">
    <property type="component" value="Unassembled WGS sequence"/>
</dbReference>
<organism evidence="2 3">
    <name type="scientific">Enterococcus ureilyticus</name>
    <dbReference type="NCBI Taxonomy" id="1131292"/>
    <lineage>
        <taxon>Bacteria</taxon>
        <taxon>Bacillati</taxon>
        <taxon>Bacillota</taxon>
        <taxon>Bacilli</taxon>
        <taxon>Lactobacillales</taxon>
        <taxon>Enterococcaceae</taxon>
        <taxon>Enterococcus</taxon>
    </lineage>
</organism>
<dbReference type="EMBL" id="MIKC01000038">
    <property type="protein sequence ID" value="OEG21808.1"/>
    <property type="molecule type" value="Genomic_DNA"/>
</dbReference>
<gene>
    <name evidence="2" type="ORF">BCR24_05860</name>
</gene>
<accession>A0A1E5HA35</accession>
<reference evidence="3" key="1">
    <citation type="submission" date="2016-09" db="EMBL/GenBank/DDBJ databases">
        <authorList>
            <person name="Gulvik C.A."/>
        </authorList>
    </citation>
    <scope>NUCLEOTIDE SEQUENCE [LARGE SCALE GENOMIC DNA]</scope>
    <source>
        <strain evidence="3">LMG 26676</strain>
    </source>
</reference>
<keyword evidence="3" id="KW-1185">Reference proteome</keyword>
<protein>
    <submittedName>
        <fullName evidence="2">Uncharacterized protein</fullName>
    </submittedName>
</protein>
<evidence type="ECO:0000313" key="3">
    <source>
        <dbReference type="Proteomes" id="UP000094469"/>
    </source>
</evidence>
<sequence length="119" mass="13294">MKKINQFLEQIPALLASKISIFIYLFLFFYLVVFAVLTMWLPSLKNVQPSANVQLILGNYTNVLSALGASLAAGSGTLIHHSLSTLHKKHDTMHEEMQKTIAELHAKIDRLDQSSQGKD</sequence>
<name>A0A1E5HA35_9ENTE</name>
<feature type="transmembrane region" description="Helical" evidence="1">
    <location>
        <begin position="21"/>
        <end position="40"/>
    </location>
</feature>
<keyword evidence="1" id="KW-0812">Transmembrane</keyword>
<comment type="caution">
    <text evidence="2">The sequence shown here is derived from an EMBL/GenBank/DDBJ whole genome shotgun (WGS) entry which is preliminary data.</text>
</comment>